<dbReference type="EMBL" id="JAHZSS010000010">
    <property type="protein sequence ID" value="MBW8191376.1"/>
    <property type="molecule type" value="Genomic_DNA"/>
</dbReference>
<keyword evidence="1" id="KW-1133">Transmembrane helix</keyword>
<protein>
    <submittedName>
        <fullName evidence="2">Type IV conjugative transfer system protein TraL</fullName>
    </submittedName>
</protein>
<keyword evidence="1" id="KW-0812">Transmembrane</keyword>
<reference evidence="2" key="1">
    <citation type="submission" date="2021-07" db="EMBL/GenBank/DDBJ databases">
        <title>Neiella marina sp. nov., isolated from the intestinal content of sea cucumber Apostichopus japonicus.</title>
        <authorList>
            <person name="Bai X."/>
        </authorList>
    </citation>
    <scope>NUCLEOTIDE SEQUENCE</scope>
    <source>
        <strain evidence="2">126</strain>
    </source>
</reference>
<dbReference type="RefSeq" id="WP_220104059.1">
    <property type="nucleotide sequence ID" value="NZ_JAHZSS010000010.1"/>
</dbReference>
<evidence type="ECO:0000313" key="2">
    <source>
        <dbReference type="EMBL" id="MBW8191376.1"/>
    </source>
</evidence>
<dbReference type="InterPro" id="IPR009838">
    <property type="entry name" value="T4SS_TraL"/>
</dbReference>
<proteinExistence type="predicted"/>
<name>A0ABS7EGA4_9GAMM</name>
<evidence type="ECO:0000256" key="1">
    <source>
        <dbReference type="SAM" id="Phobius"/>
    </source>
</evidence>
<comment type="caution">
    <text evidence="2">The sequence shown here is derived from an EMBL/GenBank/DDBJ whole genome shotgun (WGS) entry which is preliminary data.</text>
</comment>
<gene>
    <name evidence="2" type="primary">traL</name>
    <name evidence="2" type="ORF">K0504_10030</name>
</gene>
<dbReference type="NCBIfam" id="TIGR02762">
    <property type="entry name" value="TraL_TIGR"/>
    <property type="match status" value="1"/>
</dbReference>
<dbReference type="Pfam" id="PF07178">
    <property type="entry name" value="TraL"/>
    <property type="match status" value="1"/>
</dbReference>
<accession>A0ABS7EGA4</accession>
<evidence type="ECO:0000313" key="3">
    <source>
        <dbReference type="Proteomes" id="UP001166251"/>
    </source>
</evidence>
<sequence length="99" mass="11464">MKQNDPNLYRIPHRVNAPISVIFWNASQIVPVIAAIGIGAVFKMMSFAIVFAVVYFLVVGHFEERYARGFVKHKLWWMGMFPIENSPSVPDPMKREFHQ</sequence>
<feature type="transmembrane region" description="Helical" evidence="1">
    <location>
        <begin position="21"/>
        <end position="38"/>
    </location>
</feature>
<dbReference type="Proteomes" id="UP001166251">
    <property type="component" value="Unassembled WGS sequence"/>
</dbReference>
<feature type="transmembrane region" description="Helical" evidence="1">
    <location>
        <begin position="44"/>
        <end position="62"/>
    </location>
</feature>
<keyword evidence="3" id="KW-1185">Reference proteome</keyword>
<organism evidence="2 3">
    <name type="scientific">Neiella holothuriorum</name>
    <dbReference type="NCBI Taxonomy" id="2870530"/>
    <lineage>
        <taxon>Bacteria</taxon>
        <taxon>Pseudomonadati</taxon>
        <taxon>Pseudomonadota</taxon>
        <taxon>Gammaproteobacteria</taxon>
        <taxon>Alteromonadales</taxon>
        <taxon>Echinimonadaceae</taxon>
        <taxon>Neiella</taxon>
    </lineage>
</organism>
<keyword evidence="1" id="KW-0472">Membrane</keyword>